<evidence type="ECO:0000313" key="1">
    <source>
        <dbReference type="EMBL" id="MBS4104544.1"/>
    </source>
</evidence>
<dbReference type="Proteomes" id="UP000676853">
    <property type="component" value="Unassembled WGS sequence"/>
</dbReference>
<keyword evidence="2" id="KW-1185">Reference proteome</keyword>
<accession>A0ABS5NJS6</accession>
<name>A0ABS5NJS6_TSUPA</name>
<reference evidence="1 2" key="1">
    <citation type="submission" date="2021-04" db="EMBL/GenBank/DDBJ databases">
        <title>Whole genome sequence analysis of a thiophenic sulfur metabolizing bacteria.</title>
        <authorList>
            <person name="Akhtar N."/>
            <person name="Akram J."/>
            <person name="Aslam A."/>
        </authorList>
    </citation>
    <scope>NUCLEOTIDE SEQUENCE [LARGE SCALE GENOMIC DNA]</scope>
    <source>
        <strain evidence="1 2">3OW</strain>
    </source>
</reference>
<dbReference type="EMBL" id="JAGXOE010000247">
    <property type="protein sequence ID" value="MBS4104544.1"/>
    <property type="molecule type" value="Genomic_DNA"/>
</dbReference>
<dbReference type="RefSeq" id="WP_212555535.1">
    <property type="nucleotide sequence ID" value="NZ_JAGXOE010000247.1"/>
</dbReference>
<protein>
    <submittedName>
        <fullName evidence="1">Uncharacterized protein</fullName>
    </submittedName>
</protein>
<proteinExistence type="predicted"/>
<evidence type="ECO:0000313" key="2">
    <source>
        <dbReference type="Proteomes" id="UP000676853"/>
    </source>
</evidence>
<organism evidence="1 2">
    <name type="scientific">Tsukamurella paurometabola</name>
    <name type="common">Corynebacterium paurometabolum</name>
    <dbReference type="NCBI Taxonomy" id="2061"/>
    <lineage>
        <taxon>Bacteria</taxon>
        <taxon>Bacillati</taxon>
        <taxon>Actinomycetota</taxon>
        <taxon>Actinomycetes</taxon>
        <taxon>Mycobacteriales</taxon>
        <taxon>Tsukamurellaceae</taxon>
        <taxon>Tsukamurella</taxon>
    </lineage>
</organism>
<gene>
    <name evidence="1" type="ORF">KFZ73_25355</name>
</gene>
<sequence>MSMKGWRVVVVAAIVLAGILLGGVIGAYVMRPIDVPRPGAPRANDSSPCVDCRVLPPVNTLGVVIKALVTDSVRRPTLGVCPAGFRADGARGRDGVCPSETTFRVAMELLPGTHVVPGRAPAARCDVGSDATFTLVSVRDASSAYPGANTVFPVRDQVESSCDAVRRAQPELVGAAFEVQQLVWLQRYSAETLDTATQRIVVPERTIGYHRTDTLEVVGVKVTT</sequence>
<comment type="caution">
    <text evidence="1">The sequence shown here is derived from an EMBL/GenBank/DDBJ whole genome shotgun (WGS) entry which is preliminary data.</text>
</comment>